<feature type="region of interest" description="Disordered" evidence="3">
    <location>
        <begin position="27"/>
        <end position="47"/>
    </location>
</feature>
<evidence type="ECO:0000256" key="3">
    <source>
        <dbReference type="SAM" id="MobiDB-lite"/>
    </source>
</evidence>
<proteinExistence type="predicted"/>
<evidence type="ECO:0000256" key="4">
    <source>
        <dbReference type="SAM" id="Phobius"/>
    </source>
</evidence>
<dbReference type="RefSeq" id="WP_072278505.1">
    <property type="nucleotide sequence ID" value="NZ_BCSX01000035.1"/>
</dbReference>
<feature type="compositionally biased region" description="Acidic residues" evidence="3">
    <location>
        <begin position="30"/>
        <end position="39"/>
    </location>
</feature>
<dbReference type="OrthoDB" id="5196392at2"/>
<evidence type="ECO:0000313" key="6">
    <source>
        <dbReference type="Proteomes" id="UP000069620"/>
    </source>
</evidence>
<name>A0A117I6B1_9MYCO</name>
<keyword evidence="4" id="KW-0812">Transmembrane</keyword>
<reference evidence="6" key="1">
    <citation type="journal article" date="2016" name="Genome Announc.">
        <title>Draft Genome Sequences of Five Rapidly Growing Mycobacterium Species, M. thermoresistibile, M. fortuitum subsp. acetamidolyticum, M. canariasense, M. brisbanense, and M. novocastrense.</title>
        <authorList>
            <person name="Katahira K."/>
            <person name="Ogura Y."/>
            <person name="Gotoh Y."/>
            <person name="Hayashi T."/>
        </authorList>
    </citation>
    <scope>NUCLEOTIDE SEQUENCE [LARGE SCALE GENOMIC DNA]</scope>
    <source>
        <strain evidence="6">JCM15654</strain>
    </source>
</reference>
<keyword evidence="4" id="KW-1133">Transmembrane helix</keyword>
<evidence type="ECO:0000313" key="5">
    <source>
        <dbReference type="EMBL" id="GAS89838.1"/>
    </source>
</evidence>
<dbReference type="PANTHER" id="PTHR37042:SF4">
    <property type="entry name" value="OUTER MEMBRANE PROTEIN RV1973"/>
    <property type="match status" value="1"/>
</dbReference>
<comment type="caution">
    <text evidence="5">The sequence shown here is derived from an EMBL/GenBank/DDBJ whole genome shotgun (WGS) entry which is preliminary data.</text>
</comment>
<evidence type="ECO:0000256" key="2">
    <source>
        <dbReference type="ARBA" id="ARBA00023136"/>
    </source>
</evidence>
<gene>
    <name evidence="5" type="ORF">RMCB_3934</name>
</gene>
<dbReference type="PANTHER" id="PTHR37042">
    <property type="entry name" value="OUTER MEMBRANE PROTEIN RV1973"/>
    <property type="match status" value="1"/>
</dbReference>
<dbReference type="Proteomes" id="UP000069620">
    <property type="component" value="Unassembled WGS sequence"/>
</dbReference>
<accession>A0A117I6B1</accession>
<dbReference type="STRING" id="146020.RMCB_3934"/>
<sequence length="217" mass="23119">MTVNDEIATATIEDDGGNIAVADPDFVEPVAEESEDEPLPAEPARKPGRAGRTLRALAMRWRVVVVVILLVSSASSATILYFTQYRVAQETGPVAVKGVVEAASTGTVALLSYAPETLDKDLATARALMVGDFLTYYGKFTSDVVAPAVRDKGIKASAQVVRAAMMEIHPESAKVLVFLNQETVSKERPDPALTASSVVVSLTKLDGKWLISAFDPV</sequence>
<comment type="subcellular location">
    <subcellularLocation>
        <location evidence="1">Membrane</location>
    </subcellularLocation>
</comment>
<organism evidence="5 6">
    <name type="scientific">Mycolicibacterium brisbanense</name>
    <dbReference type="NCBI Taxonomy" id="146020"/>
    <lineage>
        <taxon>Bacteria</taxon>
        <taxon>Bacillati</taxon>
        <taxon>Actinomycetota</taxon>
        <taxon>Actinomycetes</taxon>
        <taxon>Mycobacteriales</taxon>
        <taxon>Mycobacteriaceae</taxon>
        <taxon>Mycolicibacterium</taxon>
    </lineage>
</organism>
<dbReference type="EMBL" id="BCSX01000035">
    <property type="protein sequence ID" value="GAS89838.1"/>
    <property type="molecule type" value="Genomic_DNA"/>
</dbReference>
<dbReference type="GO" id="GO:0016020">
    <property type="term" value="C:membrane"/>
    <property type="evidence" value="ECO:0007669"/>
    <property type="project" value="UniProtKB-SubCell"/>
</dbReference>
<feature type="transmembrane region" description="Helical" evidence="4">
    <location>
        <begin position="61"/>
        <end position="82"/>
    </location>
</feature>
<protein>
    <submittedName>
        <fullName evidence="5">Twin-arginine translocation pathway signal</fullName>
    </submittedName>
</protein>
<dbReference type="AlphaFoldDB" id="A0A117I6B1"/>
<keyword evidence="2 4" id="KW-0472">Membrane</keyword>
<keyword evidence="6" id="KW-1185">Reference proteome</keyword>
<reference evidence="6" key="2">
    <citation type="submission" date="2016-02" db="EMBL/GenBank/DDBJ databases">
        <title>Draft genome sequence of five rapidly growing Mycobacterium species.</title>
        <authorList>
            <person name="Katahira K."/>
            <person name="Gotou Y."/>
            <person name="Iida K."/>
            <person name="Ogura Y."/>
            <person name="Hayashi T."/>
        </authorList>
    </citation>
    <scope>NUCLEOTIDE SEQUENCE [LARGE SCALE GENOMIC DNA]</scope>
    <source>
        <strain evidence="6">JCM15654</strain>
    </source>
</reference>
<evidence type="ECO:0000256" key="1">
    <source>
        <dbReference type="ARBA" id="ARBA00004370"/>
    </source>
</evidence>